<protein>
    <recommendedName>
        <fullName evidence="11">Oxidoreductase</fullName>
    </recommendedName>
</protein>
<dbReference type="GO" id="GO:0016614">
    <property type="term" value="F:oxidoreductase activity, acting on CH-OH group of donors"/>
    <property type="evidence" value="ECO:0007669"/>
    <property type="project" value="InterPro"/>
</dbReference>
<evidence type="ECO:0000313" key="10">
    <source>
        <dbReference type="Proteomes" id="UP000215377"/>
    </source>
</evidence>
<keyword evidence="10" id="KW-1185">Reference proteome</keyword>
<dbReference type="InterPro" id="IPR007867">
    <property type="entry name" value="GMC_OxRtase_C"/>
</dbReference>
<evidence type="ECO:0000313" key="9">
    <source>
        <dbReference type="EMBL" id="OWU72330.1"/>
    </source>
</evidence>
<dbReference type="InterPro" id="IPR006076">
    <property type="entry name" value="FAD-dep_OxRdtase"/>
</dbReference>
<dbReference type="PANTHER" id="PTHR42784:SF1">
    <property type="entry name" value="PYRANOSE 2-OXIDASE"/>
    <property type="match status" value="1"/>
</dbReference>
<dbReference type="InterPro" id="IPR036188">
    <property type="entry name" value="FAD/NAD-bd_sf"/>
</dbReference>
<keyword evidence="3" id="KW-0285">Flavoprotein</keyword>
<evidence type="ECO:0000256" key="6">
    <source>
        <dbReference type="SAM" id="MobiDB-lite"/>
    </source>
</evidence>
<dbReference type="AlphaFoldDB" id="A0A225NMZ6"/>
<dbReference type="InterPro" id="IPR051473">
    <property type="entry name" value="P2Ox-like"/>
</dbReference>
<comment type="cofactor">
    <cofactor evidence="1">
        <name>FAD</name>
        <dbReference type="ChEBI" id="CHEBI:57692"/>
    </cofactor>
</comment>
<feature type="region of interest" description="Disordered" evidence="6">
    <location>
        <begin position="42"/>
        <end position="74"/>
    </location>
</feature>
<evidence type="ECO:0000256" key="2">
    <source>
        <dbReference type="ARBA" id="ARBA00010790"/>
    </source>
</evidence>
<dbReference type="Pfam" id="PF05199">
    <property type="entry name" value="GMC_oxred_C"/>
    <property type="match status" value="1"/>
</dbReference>
<keyword evidence="4" id="KW-0274">FAD</keyword>
<reference evidence="9 10" key="1">
    <citation type="submission" date="2013-04" db="EMBL/GenBank/DDBJ databases">
        <title>Oceanicola sp. 22II1-22F33 Genome Sequencing.</title>
        <authorList>
            <person name="Lai Q."/>
            <person name="Li G."/>
            <person name="Shao Z."/>
        </authorList>
    </citation>
    <scope>NUCLEOTIDE SEQUENCE [LARGE SCALE GENOMIC DNA]</scope>
    <source>
        <strain evidence="9 10">22II1-22F33</strain>
    </source>
</reference>
<dbReference type="SUPFAM" id="SSF51905">
    <property type="entry name" value="FAD/NAD(P)-binding domain"/>
    <property type="match status" value="1"/>
</dbReference>
<dbReference type="PRINTS" id="PR00420">
    <property type="entry name" value="RNGMNOXGNASE"/>
</dbReference>
<feature type="domain" description="FAD dependent oxidoreductase" evidence="7">
    <location>
        <begin position="13"/>
        <end position="252"/>
    </location>
</feature>
<comment type="caution">
    <text evidence="9">The sequence shown here is derived from an EMBL/GenBank/DDBJ whole genome shotgun (WGS) entry which is preliminary data.</text>
</comment>
<keyword evidence="5" id="KW-0560">Oxidoreductase</keyword>
<evidence type="ECO:0000259" key="7">
    <source>
        <dbReference type="Pfam" id="PF01266"/>
    </source>
</evidence>
<evidence type="ECO:0000256" key="4">
    <source>
        <dbReference type="ARBA" id="ARBA00022827"/>
    </source>
</evidence>
<evidence type="ECO:0000256" key="1">
    <source>
        <dbReference type="ARBA" id="ARBA00001974"/>
    </source>
</evidence>
<dbReference type="EMBL" id="AQQR01000007">
    <property type="protein sequence ID" value="OWU72330.1"/>
    <property type="molecule type" value="Genomic_DNA"/>
</dbReference>
<accession>A0A225NMZ6</accession>
<gene>
    <name evidence="9" type="ORF">ATO3_16895</name>
</gene>
<evidence type="ECO:0000259" key="8">
    <source>
        <dbReference type="Pfam" id="PF05199"/>
    </source>
</evidence>
<proteinExistence type="inferred from homology"/>
<comment type="similarity">
    <text evidence="2">Belongs to the GMC oxidoreductase family.</text>
</comment>
<sequence>MADLDAGEDLSADVLVIGGGPAGLTVARELGGSGREVLLLESGGLDEDPSAEDLNTTRAEPGNWSPAQEARRRDYHGDQTRLWSHETQGYGVRCRLMGGSTQSWAGKSAAFDDIDYEARDWVPNSGWPIDAAELEDPLEQAAKALNLGPNCYGDALWDRLRRDPPQPEPDRAVLGSFFWQFARSTIAPMEVMQCGREFLKAMPAHVRVLTGATVLELLTTGDGQGIRAVRVADGTGRQREIAARTVVLAASAIENARLLLASRATHRNGIGNAHDAVGRYLMDHPCAVVARFAPDDITRMAAHYGFFGLKTDQGVAMYMRGLAPSAQVQRREGLLNCAAFMPGVRAADDPLPAAKRLVKRQSDRPLEDLRAVLRSPGIVAKGLGRMAVQSRHVPKGLSRFAVEQVVRFRPGFAAEEYLTGGMPHKLVGLDIQAVCEQVPEPENRVRLADETDRHGQPLPLVRWKVGAAEMRTLARFGGLIAEEFARAGLPVPVIEDWIRDGQGDVAVIDMAHSAGTTRMSADPAKGVVDADCRVHGMANLYVAGASVFPTSGHANPTLMIVALATRLAGHLGQQAKARSAARNAA</sequence>
<evidence type="ECO:0000256" key="3">
    <source>
        <dbReference type="ARBA" id="ARBA00022630"/>
    </source>
</evidence>
<dbReference type="Proteomes" id="UP000215377">
    <property type="component" value="Unassembled WGS sequence"/>
</dbReference>
<evidence type="ECO:0000256" key="5">
    <source>
        <dbReference type="ARBA" id="ARBA00023002"/>
    </source>
</evidence>
<name>A0A225NMZ6_9RHOB</name>
<feature type="domain" description="Glucose-methanol-choline oxidoreductase C-terminal" evidence="8">
    <location>
        <begin position="439"/>
        <end position="564"/>
    </location>
</feature>
<dbReference type="Gene3D" id="3.50.50.60">
    <property type="entry name" value="FAD/NAD(P)-binding domain"/>
    <property type="match status" value="2"/>
</dbReference>
<evidence type="ECO:0008006" key="11">
    <source>
        <dbReference type="Google" id="ProtNLM"/>
    </source>
</evidence>
<dbReference type="Pfam" id="PF01266">
    <property type="entry name" value="DAO"/>
    <property type="match status" value="1"/>
</dbReference>
<dbReference type="PANTHER" id="PTHR42784">
    <property type="entry name" value="PYRANOSE 2-OXIDASE"/>
    <property type="match status" value="1"/>
</dbReference>
<organism evidence="9 10">
    <name type="scientific">Marinibacterium profundimaris</name>
    <dbReference type="NCBI Taxonomy" id="1679460"/>
    <lineage>
        <taxon>Bacteria</taxon>
        <taxon>Pseudomonadati</taxon>
        <taxon>Pseudomonadota</taxon>
        <taxon>Alphaproteobacteria</taxon>
        <taxon>Rhodobacterales</taxon>
        <taxon>Paracoccaceae</taxon>
        <taxon>Marinibacterium</taxon>
    </lineage>
</organism>